<evidence type="ECO:0000256" key="3">
    <source>
        <dbReference type="ARBA" id="ARBA00022801"/>
    </source>
</evidence>
<keyword evidence="3" id="KW-0378">Hydrolase</keyword>
<dbReference type="EMBL" id="JARQWQ010000027">
    <property type="protein sequence ID" value="KAK2562841.1"/>
    <property type="molecule type" value="Genomic_DNA"/>
</dbReference>
<evidence type="ECO:0000256" key="4">
    <source>
        <dbReference type="ARBA" id="ARBA00022807"/>
    </source>
</evidence>
<keyword evidence="2" id="KW-0645">Protease</keyword>
<proteinExistence type="inferred from homology"/>
<dbReference type="InterPro" id="IPR036440">
    <property type="entry name" value="Peptidase_C15-like_sf"/>
</dbReference>
<evidence type="ECO:0000313" key="6">
    <source>
        <dbReference type="Proteomes" id="UP001249851"/>
    </source>
</evidence>
<gene>
    <name evidence="5" type="ORF">P5673_013799</name>
</gene>
<protein>
    <submittedName>
        <fullName evidence="5">Pyroglutamyl-peptidase 1</fullName>
    </submittedName>
</protein>
<dbReference type="GO" id="GO:0006508">
    <property type="term" value="P:proteolysis"/>
    <property type="evidence" value="ECO:0007669"/>
    <property type="project" value="UniProtKB-KW"/>
</dbReference>
<dbReference type="Pfam" id="PF01470">
    <property type="entry name" value="Peptidase_C15"/>
    <property type="match status" value="1"/>
</dbReference>
<dbReference type="InterPro" id="IPR016125">
    <property type="entry name" value="Peptidase_C15-like"/>
</dbReference>
<name>A0AAD9QK75_ACRCE</name>
<dbReference type="Gene3D" id="3.40.630.20">
    <property type="entry name" value="Peptidase C15, pyroglutamyl peptidase I-like"/>
    <property type="match status" value="1"/>
</dbReference>
<evidence type="ECO:0000256" key="2">
    <source>
        <dbReference type="ARBA" id="ARBA00022670"/>
    </source>
</evidence>
<dbReference type="AlphaFoldDB" id="A0AAD9QK75"/>
<evidence type="ECO:0000313" key="5">
    <source>
        <dbReference type="EMBL" id="KAK2562841.1"/>
    </source>
</evidence>
<comment type="caution">
    <text evidence="5">The sequence shown here is derived from an EMBL/GenBank/DDBJ whole genome shotgun (WGS) entry which is preliminary data.</text>
</comment>
<dbReference type="PANTHER" id="PTHR23402:SF1">
    <property type="entry name" value="PYROGLUTAMYL-PEPTIDASE I"/>
    <property type="match status" value="1"/>
</dbReference>
<dbReference type="SUPFAM" id="SSF53182">
    <property type="entry name" value="Pyrrolidone carboxyl peptidase (pyroglutamate aminopeptidase)"/>
    <property type="match status" value="1"/>
</dbReference>
<organism evidence="5 6">
    <name type="scientific">Acropora cervicornis</name>
    <name type="common">Staghorn coral</name>
    <dbReference type="NCBI Taxonomy" id="6130"/>
    <lineage>
        <taxon>Eukaryota</taxon>
        <taxon>Metazoa</taxon>
        <taxon>Cnidaria</taxon>
        <taxon>Anthozoa</taxon>
        <taxon>Hexacorallia</taxon>
        <taxon>Scleractinia</taxon>
        <taxon>Astrocoeniina</taxon>
        <taxon>Acroporidae</taxon>
        <taxon>Acropora</taxon>
    </lineage>
</organism>
<keyword evidence="6" id="KW-1185">Reference proteome</keyword>
<dbReference type="PANTHER" id="PTHR23402">
    <property type="entry name" value="PROTEASE FAMILY C15 PYROGLUTAMYL-PEPTIDASE I-RELATED"/>
    <property type="match status" value="1"/>
</dbReference>
<comment type="similarity">
    <text evidence="1">Belongs to the peptidase C15 family.</text>
</comment>
<reference evidence="5" key="1">
    <citation type="journal article" date="2023" name="G3 (Bethesda)">
        <title>Whole genome assembly and annotation of the endangered Caribbean coral Acropora cervicornis.</title>
        <authorList>
            <person name="Selwyn J.D."/>
            <person name="Vollmer S.V."/>
        </authorList>
    </citation>
    <scope>NUCLEOTIDE SEQUENCE</scope>
    <source>
        <strain evidence="5">K2</strain>
    </source>
</reference>
<dbReference type="Proteomes" id="UP001249851">
    <property type="component" value="Unassembled WGS sequence"/>
</dbReference>
<keyword evidence="4" id="KW-0788">Thiol protease</keyword>
<sequence>MAAGSASPRPNPSCDTSKVLVLLAAMESTPVGSQLRNYTFFTDMRQIPLELPNTNLVNYANLEIREIPVEYETVDKQVPALWHEVKPNLCVHVGVHGLADSVQLEMCAHNDGYNRPDEIGQKCHHGCCVKGGEECLSTPLDLEKICAEVMSAKSPCLVGISDDAGRFLCEYIYYRSLSIRQGTCSFIHVPRVDSPYSLEELVETLRLVILAMLQQLS</sequence>
<accession>A0AAD9QK75</accession>
<evidence type="ECO:0000256" key="1">
    <source>
        <dbReference type="ARBA" id="ARBA00006641"/>
    </source>
</evidence>
<dbReference type="GO" id="GO:0008234">
    <property type="term" value="F:cysteine-type peptidase activity"/>
    <property type="evidence" value="ECO:0007669"/>
    <property type="project" value="UniProtKB-KW"/>
</dbReference>
<reference evidence="5" key="2">
    <citation type="journal article" date="2023" name="Science">
        <title>Genomic signatures of disease resistance in endangered staghorn corals.</title>
        <authorList>
            <person name="Vollmer S.V."/>
            <person name="Selwyn J.D."/>
            <person name="Despard B.A."/>
            <person name="Roesel C.L."/>
        </authorList>
    </citation>
    <scope>NUCLEOTIDE SEQUENCE</scope>
    <source>
        <strain evidence="5">K2</strain>
    </source>
</reference>